<comment type="caution">
    <text evidence="2">The sequence shown here is derived from an EMBL/GenBank/DDBJ whole genome shotgun (WGS) entry which is preliminary data.</text>
</comment>
<dbReference type="PANTHER" id="PTHR16212">
    <property type="entry name" value="FOCADHESIN FAMILY MEMBER"/>
    <property type="match status" value="1"/>
</dbReference>
<reference evidence="2 3" key="1">
    <citation type="submission" date="2021-06" db="EMBL/GenBank/DDBJ databases">
        <authorList>
            <person name="Palmer J.M."/>
        </authorList>
    </citation>
    <scope>NUCLEOTIDE SEQUENCE [LARGE SCALE GENOMIC DNA]</scope>
    <source>
        <strain evidence="2 3">AS_MEX2019</strain>
        <tissue evidence="2">Muscle</tissue>
    </source>
</reference>
<evidence type="ECO:0000313" key="2">
    <source>
        <dbReference type="EMBL" id="MEQ2297532.1"/>
    </source>
</evidence>
<keyword evidence="3" id="KW-1185">Reference proteome</keyword>
<dbReference type="PANTHER" id="PTHR16212:SF4">
    <property type="entry name" value="FOCADHESIN"/>
    <property type="match status" value="1"/>
</dbReference>
<dbReference type="Pfam" id="PF11229">
    <property type="entry name" value="Focadhesin"/>
    <property type="match status" value="2"/>
</dbReference>
<dbReference type="Proteomes" id="UP001469553">
    <property type="component" value="Unassembled WGS sequence"/>
</dbReference>
<accession>A0ABV0YV30</accession>
<dbReference type="InterPro" id="IPR045163">
    <property type="entry name" value="Focadhesin/RST1"/>
</dbReference>
<evidence type="ECO:0000313" key="3">
    <source>
        <dbReference type="Proteomes" id="UP001469553"/>
    </source>
</evidence>
<feature type="domain" description="Focadhesin C-terminal" evidence="1">
    <location>
        <begin position="61"/>
        <end position="149"/>
    </location>
</feature>
<dbReference type="InterPro" id="IPR021392">
    <property type="entry name" value="Focadhesin_C"/>
</dbReference>
<gene>
    <name evidence="2" type="ORF">AMECASPLE_035652</name>
</gene>
<sequence length="232" mass="24780">MNVLLPQRFCPGWDQWFILTIRNNQKTIYLLIQVLSYSVACVSVSAFSGGLIDAAKAEEVLNTLRTLTEESQQTPGFSLALGLVVHGLSVSGHGKAEDIHPRLLAAWVKILLAEGCPTMQRLAAANGLVALVGSENCLIQVGAETHCASVLCGSHSRELCGGCSPGEMSVVFLQLQSEVEHSSQQQSRLNEVIRAVTQIITFSGAIGLQSNSACLIGHLHLAHMSTSHSHTA</sequence>
<feature type="domain" description="Focadhesin C-terminal" evidence="1">
    <location>
        <begin position="171"/>
        <end position="232"/>
    </location>
</feature>
<organism evidence="2 3">
    <name type="scientific">Ameca splendens</name>
    <dbReference type="NCBI Taxonomy" id="208324"/>
    <lineage>
        <taxon>Eukaryota</taxon>
        <taxon>Metazoa</taxon>
        <taxon>Chordata</taxon>
        <taxon>Craniata</taxon>
        <taxon>Vertebrata</taxon>
        <taxon>Euteleostomi</taxon>
        <taxon>Actinopterygii</taxon>
        <taxon>Neopterygii</taxon>
        <taxon>Teleostei</taxon>
        <taxon>Neoteleostei</taxon>
        <taxon>Acanthomorphata</taxon>
        <taxon>Ovalentaria</taxon>
        <taxon>Atherinomorphae</taxon>
        <taxon>Cyprinodontiformes</taxon>
        <taxon>Goodeidae</taxon>
        <taxon>Ameca</taxon>
    </lineage>
</organism>
<protein>
    <recommendedName>
        <fullName evidence="1">Focadhesin C-terminal domain-containing protein</fullName>
    </recommendedName>
</protein>
<dbReference type="EMBL" id="JAHRIP010042993">
    <property type="protein sequence ID" value="MEQ2297532.1"/>
    <property type="molecule type" value="Genomic_DNA"/>
</dbReference>
<name>A0ABV0YV30_9TELE</name>
<proteinExistence type="predicted"/>
<evidence type="ECO:0000259" key="1">
    <source>
        <dbReference type="Pfam" id="PF11229"/>
    </source>
</evidence>
<feature type="non-terminal residue" evidence="2">
    <location>
        <position position="232"/>
    </location>
</feature>